<sequence length="523" mass="57943">MADPPDTDGVSEAVAKQLKVSDPGAESASSSHSAAQQQAAQPNGRPAPPDVEEDEEEEDLSSREAELRRIYEELSKEDSREHMNVVFIGHVDAGKSTTGGQILYLTGGVDKRTIEKYEREAKDKNRESWYMAYIMDTNEEERAKGKTVEVGRAAFTTAKKRYTILDAPGHKNYVPNMIAGAAQADVGVLIISARKGEFETGFERGGQTREHAQLAKTLGVSKLIVAVNKMDDPSITETSGKWSKARYDEIVSGLTPFLRSCGYNVKKDLLFVPMSGLIGHNVKDRVSKDVCEWWTGETLFSLLDGADPLPRDPLAPFRMSVIDKFKDMGTIAMGKSESGIVRKNDRLYVMPNKVPVTVATIYRDDVEVAAAKGGENLRLRLTGIDEEEMQPGFVICARHLPVPCVTHFYAQLQVLDLLEHKPLISGGYKAILHVHSLVEECEITDLRGQMNPKTGEIKKNVRFVKSNSIVVVRIAVEKLICIEEFDKVQQLGRFTLRDEGRTIAIGKITRVPKSRKEAAPESK</sequence>
<feature type="domain" description="Tr-type G" evidence="9">
    <location>
        <begin position="80"/>
        <end position="311"/>
    </location>
</feature>
<evidence type="ECO:0000256" key="2">
    <source>
        <dbReference type="ARBA" id="ARBA00004496"/>
    </source>
</evidence>
<dbReference type="GO" id="GO:0003924">
    <property type="term" value="F:GTPase activity"/>
    <property type="evidence" value="ECO:0007669"/>
    <property type="project" value="InterPro"/>
</dbReference>
<dbReference type="CDD" id="cd03704">
    <property type="entry name" value="eRF3_C_III"/>
    <property type="match status" value="1"/>
</dbReference>
<evidence type="ECO:0000313" key="10">
    <source>
        <dbReference type="EMBL" id="KAK9803806.1"/>
    </source>
</evidence>
<dbReference type="Pfam" id="PF00009">
    <property type="entry name" value="GTP_EFTU"/>
    <property type="match status" value="1"/>
</dbReference>
<name>A0AAW1P585_9CHLO</name>
<dbReference type="AlphaFoldDB" id="A0AAW1P585"/>
<dbReference type="Gene3D" id="3.40.50.300">
    <property type="entry name" value="P-loop containing nucleotide triphosphate hydrolases"/>
    <property type="match status" value="1"/>
</dbReference>
<evidence type="ECO:0000256" key="6">
    <source>
        <dbReference type="ARBA" id="ARBA00022741"/>
    </source>
</evidence>
<keyword evidence="6" id="KW-0547">Nucleotide-binding</keyword>
<organism evidence="10 11">
    <name type="scientific">Symbiochloris irregularis</name>
    <dbReference type="NCBI Taxonomy" id="706552"/>
    <lineage>
        <taxon>Eukaryota</taxon>
        <taxon>Viridiplantae</taxon>
        <taxon>Chlorophyta</taxon>
        <taxon>core chlorophytes</taxon>
        <taxon>Trebouxiophyceae</taxon>
        <taxon>Trebouxiales</taxon>
        <taxon>Trebouxiaceae</taxon>
        <taxon>Symbiochloris</taxon>
    </lineage>
</organism>
<dbReference type="FunFam" id="3.40.50.300:FF:000862">
    <property type="entry name" value="Eukaryotic peptide chain release factor GTP-binding subunit ERF3A"/>
    <property type="match status" value="1"/>
</dbReference>
<comment type="similarity">
    <text evidence="3">Belongs to the TRAFAC class translation factor GTPase superfamily. Classic translation factor GTPase family. EF-Tu/EF-1A subfamily.</text>
</comment>
<dbReference type="PROSITE" id="PS00301">
    <property type="entry name" value="G_TR_1"/>
    <property type="match status" value="1"/>
</dbReference>
<dbReference type="Pfam" id="PF03144">
    <property type="entry name" value="GTP_EFTU_D2"/>
    <property type="match status" value="1"/>
</dbReference>
<evidence type="ECO:0000256" key="8">
    <source>
        <dbReference type="SAM" id="MobiDB-lite"/>
    </source>
</evidence>
<dbReference type="SUPFAM" id="SSF50465">
    <property type="entry name" value="EF-Tu/eEF-1alpha/eIF2-gamma C-terminal domain"/>
    <property type="match status" value="1"/>
</dbReference>
<reference evidence="10 11" key="1">
    <citation type="journal article" date="2024" name="Nat. Commun.">
        <title>Phylogenomics reveals the evolutionary origins of lichenization in chlorophyte algae.</title>
        <authorList>
            <person name="Puginier C."/>
            <person name="Libourel C."/>
            <person name="Otte J."/>
            <person name="Skaloud P."/>
            <person name="Haon M."/>
            <person name="Grisel S."/>
            <person name="Petersen M."/>
            <person name="Berrin J.G."/>
            <person name="Delaux P.M."/>
            <person name="Dal Grande F."/>
            <person name="Keller J."/>
        </authorList>
    </citation>
    <scope>NUCLEOTIDE SEQUENCE [LARGE SCALE GENOMIC DNA]</scope>
    <source>
        <strain evidence="10 11">SAG 2036</strain>
    </source>
</reference>
<protein>
    <recommendedName>
        <fullName evidence="9">Tr-type G domain-containing protein</fullName>
    </recommendedName>
</protein>
<evidence type="ECO:0000256" key="7">
    <source>
        <dbReference type="ARBA" id="ARBA00023134"/>
    </source>
</evidence>
<dbReference type="CDD" id="cd01883">
    <property type="entry name" value="EF1_alpha"/>
    <property type="match status" value="1"/>
</dbReference>
<dbReference type="InterPro" id="IPR009001">
    <property type="entry name" value="Transl_elong_EF1A/Init_IF2_C"/>
</dbReference>
<feature type="compositionally biased region" description="Low complexity" evidence="8">
    <location>
        <begin position="27"/>
        <end position="41"/>
    </location>
</feature>
<dbReference type="InterPro" id="IPR009000">
    <property type="entry name" value="Transl_B-barrel_sf"/>
</dbReference>
<dbReference type="GO" id="GO:0005525">
    <property type="term" value="F:GTP binding"/>
    <property type="evidence" value="ECO:0007669"/>
    <property type="project" value="UniProtKB-KW"/>
</dbReference>
<dbReference type="InterPro" id="IPR050100">
    <property type="entry name" value="TRAFAC_GTPase_members"/>
</dbReference>
<dbReference type="PANTHER" id="PTHR23115">
    <property type="entry name" value="TRANSLATION FACTOR"/>
    <property type="match status" value="1"/>
</dbReference>
<dbReference type="SUPFAM" id="SSF52540">
    <property type="entry name" value="P-loop containing nucleoside triphosphate hydrolases"/>
    <property type="match status" value="1"/>
</dbReference>
<evidence type="ECO:0000256" key="4">
    <source>
        <dbReference type="ARBA" id="ARBA00022481"/>
    </source>
</evidence>
<evidence type="ECO:0000256" key="3">
    <source>
        <dbReference type="ARBA" id="ARBA00007249"/>
    </source>
</evidence>
<evidence type="ECO:0000313" key="11">
    <source>
        <dbReference type="Proteomes" id="UP001465755"/>
    </source>
</evidence>
<dbReference type="SUPFAM" id="SSF50447">
    <property type="entry name" value="Translation proteins"/>
    <property type="match status" value="1"/>
</dbReference>
<evidence type="ECO:0000256" key="1">
    <source>
        <dbReference type="ARBA" id="ARBA00003982"/>
    </source>
</evidence>
<dbReference type="InterPro" id="IPR054696">
    <property type="entry name" value="GTP-eEF1A_C"/>
</dbReference>
<dbReference type="InterPro" id="IPR031157">
    <property type="entry name" value="G_TR_CS"/>
</dbReference>
<dbReference type="Proteomes" id="UP001465755">
    <property type="component" value="Unassembled WGS sequence"/>
</dbReference>
<feature type="region of interest" description="Disordered" evidence="8">
    <location>
        <begin position="1"/>
        <end position="65"/>
    </location>
</feature>
<accession>A0AAW1P585</accession>
<dbReference type="InterPro" id="IPR004161">
    <property type="entry name" value="EFTu-like_2"/>
</dbReference>
<keyword evidence="4" id="KW-0488">Methylation</keyword>
<keyword evidence="7" id="KW-0342">GTP-binding</keyword>
<comment type="function">
    <text evidence="1">This protein promotes the GTP-dependent binding of aminoacyl-tRNA to the A-site of ribosomes during protein biosynthesis.</text>
</comment>
<evidence type="ECO:0000256" key="5">
    <source>
        <dbReference type="ARBA" id="ARBA00022490"/>
    </source>
</evidence>
<dbReference type="PRINTS" id="PR00315">
    <property type="entry name" value="ELONGATNFCT"/>
</dbReference>
<dbReference type="CDD" id="cd04089">
    <property type="entry name" value="eRF3_II"/>
    <property type="match status" value="1"/>
</dbReference>
<keyword evidence="11" id="KW-1185">Reference proteome</keyword>
<dbReference type="Pfam" id="PF22594">
    <property type="entry name" value="GTP-eEF1A_C"/>
    <property type="match status" value="1"/>
</dbReference>
<dbReference type="InterPro" id="IPR027417">
    <property type="entry name" value="P-loop_NTPase"/>
</dbReference>
<dbReference type="FunFam" id="2.40.30.10:FF:000020">
    <property type="entry name" value="Translation elongation factor EF-1"/>
    <property type="match status" value="1"/>
</dbReference>
<gene>
    <name evidence="10" type="ORF">WJX73_001291</name>
</gene>
<dbReference type="InterPro" id="IPR000795">
    <property type="entry name" value="T_Tr_GTP-bd_dom"/>
</dbReference>
<feature type="compositionally biased region" description="Acidic residues" evidence="8">
    <location>
        <begin position="50"/>
        <end position="59"/>
    </location>
</feature>
<dbReference type="Gene3D" id="2.40.30.10">
    <property type="entry name" value="Translation factors"/>
    <property type="match status" value="2"/>
</dbReference>
<keyword evidence="5" id="KW-0963">Cytoplasm</keyword>
<dbReference type="PROSITE" id="PS51722">
    <property type="entry name" value="G_TR_2"/>
    <property type="match status" value="1"/>
</dbReference>
<dbReference type="EMBL" id="JALJOQ010000055">
    <property type="protein sequence ID" value="KAK9803806.1"/>
    <property type="molecule type" value="Genomic_DNA"/>
</dbReference>
<proteinExistence type="inferred from homology"/>
<evidence type="ECO:0000259" key="9">
    <source>
        <dbReference type="PROSITE" id="PS51722"/>
    </source>
</evidence>
<dbReference type="GO" id="GO:0005737">
    <property type="term" value="C:cytoplasm"/>
    <property type="evidence" value="ECO:0007669"/>
    <property type="project" value="UniProtKB-SubCell"/>
</dbReference>
<comment type="caution">
    <text evidence="10">The sequence shown here is derived from an EMBL/GenBank/DDBJ whole genome shotgun (WGS) entry which is preliminary data.</text>
</comment>
<comment type="subcellular location">
    <subcellularLocation>
        <location evidence="2">Cytoplasm</location>
    </subcellularLocation>
</comment>